<evidence type="ECO:0008006" key="3">
    <source>
        <dbReference type="Google" id="ProtNLM"/>
    </source>
</evidence>
<evidence type="ECO:0000313" key="2">
    <source>
        <dbReference type="Proteomes" id="UP001566204"/>
    </source>
</evidence>
<evidence type="ECO:0000313" key="1">
    <source>
        <dbReference type="EMBL" id="MEZ0453801.1"/>
    </source>
</evidence>
<gene>
    <name evidence="1" type="ORF">ABTW24_19580</name>
</gene>
<proteinExistence type="predicted"/>
<reference evidence="1 2" key="1">
    <citation type="submission" date="2024-06" db="EMBL/GenBank/DDBJ databases">
        <title>Soil Sphingobacterium thalpophilum.</title>
        <authorList>
            <person name="Yang J."/>
            <person name="Li J."/>
        </authorList>
    </citation>
    <scope>NUCLEOTIDE SEQUENCE [LARGE SCALE GENOMIC DNA]</scope>
    <source>
        <strain evidence="1 2">22g91tb</strain>
    </source>
</reference>
<dbReference type="RefSeq" id="WP_028072196.1">
    <property type="nucleotide sequence ID" value="NZ_JBCNLX010000007.1"/>
</dbReference>
<sequence length="64" mass="7574">MPKKSYNKPPLRFADQLEKLKRRGLEVPDESRAIAYLQQISYYRLSAYFLPYQSVKDIFDKGTT</sequence>
<dbReference type="EMBL" id="JBEOQB010000006">
    <property type="protein sequence ID" value="MEZ0453801.1"/>
    <property type="molecule type" value="Genomic_DNA"/>
</dbReference>
<accession>A0ABV4HH08</accession>
<protein>
    <recommendedName>
        <fullName evidence="3">Abortive infection bacteriophage resistance protein</fullName>
    </recommendedName>
</protein>
<comment type="caution">
    <text evidence="1">The sequence shown here is derived from an EMBL/GenBank/DDBJ whole genome shotgun (WGS) entry which is preliminary data.</text>
</comment>
<name>A0ABV4HH08_9SPHI</name>
<dbReference type="Proteomes" id="UP001566204">
    <property type="component" value="Unassembled WGS sequence"/>
</dbReference>
<organism evidence="1 2">
    <name type="scientific">Sphingobacterium thalpophilum</name>
    <dbReference type="NCBI Taxonomy" id="259"/>
    <lineage>
        <taxon>Bacteria</taxon>
        <taxon>Pseudomonadati</taxon>
        <taxon>Bacteroidota</taxon>
        <taxon>Sphingobacteriia</taxon>
        <taxon>Sphingobacteriales</taxon>
        <taxon>Sphingobacteriaceae</taxon>
        <taxon>Sphingobacterium</taxon>
    </lineage>
</organism>
<keyword evidence="2" id="KW-1185">Reference proteome</keyword>
<dbReference type="GeneID" id="78463528"/>